<gene>
    <name evidence="4" type="primary">PAT1-1</name>
    <name evidence="4" type="ORF">SELMODRAFT_449932</name>
</gene>
<name>D8QRI2_SELML</name>
<keyword evidence="5" id="KW-1185">Reference proteome</keyword>
<reference evidence="4 5" key="1">
    <citation type="journal article" date="2011" name="Science">
        <title>The Selaginella genome identifies genetic changes associated with the evolution of vascular plants.</title>
        <authorList>
            <person name="Banks J.A."/>
            <person name="Nishiyama T."/>
            <person name="Hasebe M."/>
            <person name="Bowman J.L."/>
            <person name="Gribskov M."/>
            <person name="dePamphilis C."/>
            <person name="Albert V.A."/>
            <person name="Aono N."/>
            <person name="Aoyama T."/>
            <person name="Ambrose B.A."/>
            <person name="Ashton N.W."/>
            <person name="Axtell M.J."/>
            <person name="Barker E."/>
            <person name="Barker M.S."/>
            <person name="Bennetzen J.L."/>
            <person name="Bonawitz N.D."/>
            <person name="Chapple C."/>
            <person name="Cheng C."/>
            <person name="Correa L.G."/>
            <person name="Dacre M."/>
            <person name="DeBarry J."/>
            <person name="Dreyer I."/>
            <person name="Elias M."/>
            <person name="Engstrom E.M."/>
            <person name="Estelle M."/>
            <person name="Feng L."/>
            <person name="Finet C."/>
            <person name="Floyd S.K."/>
            <person name="Frommer W.B."/>
            <person name="Fujita T."/>
            <person name="Gramzow L."/>
            <person name="Gutensohn M."/>
            <person name="Harholt J."/>
            <person name="Hattori M."/>
            <person name="Heyl A."/>
            <person name="Hirai T."/>
            <person name="Hiwatashi Y."/>
            <person name="Ishikawa M."/>
            <person name="Iwata M."/>
            <person name="Karol K.G."/>
            <person name="Koehler B."/>
            <person name="Kolukisaoglu U."/>
            <person name="Kubo M."/>
            <person name="Kurata T."/>
            <person name="Lalonde S."/>
            <person name="Li K."/>
            <person name="Li Y."/>
            <person name="Litt A."/>
            <person name="Lyons E."/>
            <person name="Manning G."/>
            <person name="Maruyama T."/>
            <person name="Michael T.P."/>
            <person name="Mikami K."/>
            <person name="Miyazaki S."/>
            <person name="Morinaga S."/>
            <person name="Murata T."/>
            <person name="Mueller-Roeber B."/>
            <person name="Nelson D.R."/>
            <person name="Obara M."/>
            <person name="Oguri Y."/>
            <person name="Olmstead R.G."/>
            <person name="Onodera N."/>
            <person name="Petersen B.L."/>
            <person name="Pils B."/>
            <person name="Prigge M."/>
            <person name="Rensing S.A."/>
            <person name="Riano-Pachon D.M."/>
            <person name="Roberts A.W."/>
            <person name="Sato Y."/>
            <person name="Scheller H.V."/>
            <person name="Schulz B."/>
            <person name="Schulz C."/>
            <person name="Shakirov E.V."/>
            <person name="Shibagaki N."/>
            <person name="Shinohara N."/>
            <person name="Shippen D.E."/>
            <person name="Soerensen I."/>
            <person name="Sotooka R."/>
            <person name="Sugimoto N."/>
            <person name="Sugita M."/>
            <person name="Sumikawa N."/>
            <person name="Tanurdzic M."/>
            <person name="Theissen G."/>
            <person name="Ulvskov P."/>
            <person name="Wakazuki S."/>
            <person name="Weng J.K."/>
            <person name="Willats W.W."/>
            <person name="Wipf D."/>
            <person name="Wolf P.G."/>
            <person name="Yang L."/>
            <person name="Zimmer A.D."/>
            <person name="Zhu Q."/>
            <person name="Mitros T."/>
            <person name="Hellsten U."/>
            <person name="Loque D."/>
            <person name="Otillar R."/>
            <person name="Salamov A."/>
            <person name="Schmutz J."/>
            <person name="Shapiro H."/>
            <person name="Lindquist E."/>
            <person name="Lucas S."/>
            <person name="Rokhsar D."/>
            <person name="Grigoriev I.V."/>
        </authorList>
    </citation>
    <scope>NUCLEOTIDE SEQUENCE [LARGE SCALE GENOMIC DNA]</scope>
</reference>
<dbReference type="Proteomes" id="UP000001514">
    <property type="component" value="Unassembled WGS sequence"/>
</dbReference>
<dbReference type="PROSITE" id="PS50985">
    <property type="entry name" value="GRAS"/>
    <property type="match status" value="1"/>
</dbReference>
<dbReference type="PANTHER" id="PTHR31636">
    <property type="entry name" value="OSJNBA0084A10.13 PROTEIN-RELATED"/>
    <property type="match status" value="1"/>
</dbReference>
<evidence type="ECO:0000256" key="3">
    <source>
        <dbReference type="SAM" id="MobiDB-lite"/>
    </source>
</evidence>
<dbReference type="GO" id="GO:0005634">
    <property type="term" value="C:nucleus"/>
    <property type="evidence" value="ECO:0000318"/>
    <property type="project" value="GO_Central"/>
</dbReference>
<feature type="compositionally biased region" description="Low complexity" evidence="3">
    <location>
        <begin position="65"/>
        <end position="78"/>
    </location>
</feature>
<dbReference type="OMA" id="CDVQLHN"/>
<dbReference type="AlphaFoldDB" id="D8QRI2"/>
<protein>
    <submittedName>
        <fullName evidence="4">GRAS family protein</fullName>
    </submittedName>
</protein>
<sequence>MSMQYSWNEAGGVGVIPPRHHHAQRSLGGGGGDGGSGAADRVCSPVSPLDQSMGGGGGGGGGGSWSSSTSQSSGSSSSPPTAVSSAASKPLKQEELDFYANPSQRQQDYNSSSSSSIQHALREIESRLLLDDDDELDYKSSPDSSTTSTFMLDLLGGDGGGGGGGAMLAPSISRDLVERMGDPRQLLLLCAESIANGDFALAEVVISRLNQVVCIYGQPMERLAAYMVEGLVARIQSSGTGLCRALRCKEPVGNEILSAMQVMYEVCPYIKFGYMAANGAIAEALKDEPRVHIIDFEIAQGTQYIALIQALARRPGGPPTVRITGVGDPAAGVAAPGGVAAVGRRLAVLAADHGVPLEFHAVPLSGAGVTDAAALQRRPGEALAVNFAMQLHHMPDESVSVSNPRDRLLRMAKSLGPKIVTLVEQEANTNTAPFLARFKESLSYYGAVFESLDVTLPRQSKERISVEQHCLARDLVNLIACEGAERIERHEVMGKWRARMSMAGFKQYPLSRYVNQTISCLLKTYCDKYKLSEEDGVIYLGWLDRSLVSASAWN</sequence>
<dbReference type="OrthoDB" id="1910309at2759"/>
<feature type="region of interest" description="Disordered" evidence="3">
    <location>
        <begin position="1"/>
        <end position="90"/>
    </location>
</feature>
<dbReference type="GO" id="GO:0006355">
    <property type="term" value="P:regulation of DNA-templated transcription"/>
    <property type="evidence" value="ECO:0000318"/>
    <property type="project" value="GO_Central"/>
</dbReference>
<dbReference type="HOGENOM" id="CLU_011924_6_2_1"/>
<organism evidence="5">
    <name type="scientific">Selaginella moellendorffii</name>
    <name type="common">Spikemoss</name>
    <dbReference type="NCBI Taxonomy" id="88036"/>
    <lineage>
        <taxon>Eukaryota</taxon>
        <taxon>Viridiplantae</taxon>
        <taxon>Streptophyta</taxon>
        <taxon>Embryophyta</taxon>
        <taxon>Tracheophyta</taxon>
        <taxon>Lycopodiopsida</taxon>
        <taxon>Selaginellales</taxon>
        <taxon>Selaginellaceae</taxon>
        <taxon>Selaginella</taxon>
    </lineage>
</organism>
<dbReference type="InterPro" id="IPR005202">
    <property type="entry name" value="TF_GRAS"/>
</dbReference>
<dbReference type="GO" id="GO:0003700">
    <property type="term" value="F:DNA-binding transcription factor activity"/>
    <property type="evidence" value="ECO:0000318"/>
    <property type="project" value="GO_Central"/>
</dbReference>
<feature type="compositionally biased region" description="Gly residues" evidence="3">
    <location>
        <begin position="53"/>
        <end position="64"/>
    </location>
</feature>
<evidence type="ECO:0000313" key="5">
    <source>
        <dbReference type="Proteomes" id="UP000001514"/>
    </source>
</evidence>
<keyword evidence="1" id="KW-0805">Transcription regulation</keyword>
<feature type="compositionally biased region" description="Gly residues" evidence="3">
    <location>
        <begin position="27"/>
        <end position="37"/>
    </location>
</feature>
<dbReference type="KEGG" id="smo:SELMODRAFT_449932"/>
<dbReference type="GO" id="GO:0043565">
    <property type="term" value="F:sequence-specific DNA binding"/>
    <property type="evidence" value="ECO:0000318"/>
    <property type="project" value="GO_Central"/>
</dbReference>
<dbReference type="EMBL" id="GL377566">
    <property type="protein sequence ID" value="EFJ37254.1"/>
    <property type="molecule type" value="Genomic_DNA"/>
</dbReference>
<dbReference type="Pfam" id="PF03514">
    <property type="entry name" value="GRAS"/>
    <property type="match status" value="1"/>
</dbReference>
<dbReference type="Gramene" id="EFJ37254">
    <property type="protein sequence ID" value="EFJ37254"/>
    <property type="gene ID" value="SELMODRAFT_449932"/>
</dbReference>
<proteinExistence type="predicted"/>
<dbReference type="InParanoid" id="D8QRI2"/>
<evidence type="ECO:0000256" key="2">
    <source>
        <dbReference type="ARBA" id="ARBA00023163"/>
    </source>
</evidence>
<accession>D8QRI2</accession>
<dbReference type="eggNOG" id="ENOG502QRZD">
    <property type="taxonomic scope" value="Eukaryota"/>
</dbReference>
<evidence type="ECO:0000313" key="4">
    <source>
        <dbReference type="EMBL" id="EFJ37254.1"/>
    </source>
</evidence>
<dbReference type="FunCoup" id="D8QRI2">
    <property type="interactions" value="840"/>
</dbReference>
<keyword evidence="2" id="KW-0804">Transcription</keyword>
<dbReference type="GeneID" id="9630142"/>
<evidence type="ECO:0000256" key="1">
    <source>
        <dbReference type="ARBA" id="ARBA00023015"/>
    </source>
</evidence>
<dbReference type="STRING" id="88036.D8QRI2"/>